<dbReference type="EMBL" id="JAODUO010000013">
    <property type="protein sequence ID" value="KAK2193393.1"/>
    <property type="molecule type" value="Genomic_DNA"/>
</dbReference>
<protein>
    <submittedName>
        <fullName evidence="1">Uncharacterized protein</fullName>
    </submittedName>
</protein>
<keyword evidence="2" id="KW-1185">Reference proteome</keyword>
<name>A0AAD9PF56_RIDPI</name>
<organism evidence="1 2">
    <name type="scientific">Ridgeia piscesae</name>
    <name type="common">Tubeworm</name>
    <dbReference type="NCBI Taxonomy" id="27915"/>
    <lineage>
        <taxon>Eukaryota</taxon>
        <taxon>Metazoa</taxon>
        <taxon>Spiralia</taxon>
        <taxon>Lophotrochozoa</taxon>
        <taxon>Annelida</taxon>
        <taxon>Polychaeta</taxon>
        <taxon>Sedentaria</taxon>
        <taxon>Canalipalpata</taxon>
        <taxon>Sabellida</taxon>
        <taxon>Siboglinidae</taxon>
        <taxon>Ridgeia</taxon>
    </lineage>
</organism>
<evidence type="ECO:0000313" key="2">
    <source>
        <dbReference type="Proteomes" id="UP001209878"/>
    </source>
</evidence>
<accession>A0AAD9PF56</accession>
<evidence type="ECO:0000313" key="1">
    <source>
        <dbReference type="EMBL" id="KAK2193393.1"/>
    </source>
</evidence>
<reference evidence="1" key="1">
    <citation type="journal article" date="2023" name="Mol. Biol. Evol.">
        <title>Third-Generation Sequencing Reveals the Adaptive Role of the Epigenome in Three Deep-Sea Polychaetes.</title>
        <authorList>
            <person name="Perez M."/>
            <person name="Aroh O."/>
            <person name="Sun Y."/>
            <person name="Lan Y."/>
            <person name="Juniper S.K."/>
            <person name="Young C.R."/>
            <person name="Angers B."/>
            <person name="Qian P.Y."/>
        </authorList>
    </citation>
    <scope>NUCLEOTIDE SEQUENCE</scope>
    <source>
        <strain evidence="1">R07B-5</strain>
    </source>
</reference>
<sequence>MHLPCYVQCLPDNATHSIVRSRDDASTVQRCLYIHLQLKSLQFSMNTACQPSSWYSTVATFMQRWRFRAASRLQHTVESVSDFRSVAGSARCQRRRHCHEPRCGKVHCTSGCRSLWAEKLQSWQNHLARLHLRQNHARRLGY</sequence>
<comment type="caution">
    <text evidence="1">The sequence shown here is derived from an EMBL/GenBank/DDBJ whole genome shotgun (WGS) entry which is preliminary data.</text>
</comment>
<proteinExistence type="predicted"/>
<gene>
    <name evidence="1" type="ORF">NP493_13g03022</name>
</gene>
<dbReference type="AlphaFoldDB" id="A0AAD9PF56"/>
<dbReference type="Proteomes" id="UP001209878">
    <property type="component" value="Unassembled WGS sequence"/>
</dbReference>